<feature type="transmembrane region" description="Helical" evidence="11">
    <location>
        <begin position="55"/>
        <end position="74"/>
    </location>
</feature>
<dbReference type="EMBL" id="QZBD01000447">
    <property type="protein sequence ID" value="THY14230.1"/>
    <property type="molecule type" value="Genomic_DNA"/>
</dbReference>
<dbReference type="NCBIfam" id="TIGR00832">
    <property type="entry name" value="acr3"/>
    <property type="match status" value="1"/>
</dbReference>
<dbReference type="PANTHER" id="PTHR43057:SF1">
    <property type="entry name" value="ARSENICAL-RESISTANCE PROTEIN 3"/>
    <property type="match status" value="1"/>
</dbReference>
<dbReference type="InterPro" id="IPR004706">
    <property type="entry name" value="Arsenical-R_Acr3"/>
</dbReference>
<dbReference type="PANTHER" id="PTHR43057">
    <property type="entry name" value="ARSENITE EFFLUX TRANSPORTER"/>
    <property type="match status" value="1"/>
</dbReference>
<dbReference type="PIRSF" id="PIRSF005508">
    <property type="entry name" value="Acr3"/>
    <property type="match status" value="1"/>
</dbReference>
<feature type="transmembrane region" description="Helical" evidence="11">
    <location>
        <begin position="223"/>
        <end position="247"/>
    </location>
</feature>
<evidence type="ECO:0000313" key="17">
    <source>
        <dbReference type="EMBL" id="TIA30740.1"/>
    </source>
</evidence>
<evidence type="ECO:0000313" key="12">
    <source>
        <dbReference type="EMBL" id="THW63134.1"/>
    </source>
</evidence>
<name>A0A4T0DW12_AURPU</name>
<feature type="transmembrane region" description="Helical" evidence="11">
    <location>
        <begin position="126"/>
        <end position="147"/>
    </location>
</feature>
<keyword evidence="4 9" id="KW-1003">Cell membrane</keyword>
<evidence type="ECO:0000256" key="1">
    <source>
        <dbReference type="ARBA" id="ARBA00004651"/>
    </source>
</evidence>
<evidence type="ECO:0000256" key="5">
    <source>
        <dbReference type="ARBA" id="ARBA00022692"/>
    </source>
</evidence>
<dbReference type="EMBL" id="QZBJ01000160">
    <property type="protein sequence ID" value="THY67401.1"/>
    <property type="molecule type" value="Genomic_DNA"/>
</dbReference>
<evidence type="ECO:0000313" key="15">
    <source>
        <dbReference type="EMBL" id="THY67401.1"/>
    </source>
</evidence>
<dbReference type="Proteomes" id="UP000305064">
    <property type="component" value="Unassembled WGS sequence"/>
</dbReference>
<evidence type="ECO:0000313" key="22">
    <source>
        <dbReference type="Proteomes" id="UP000309734"/>
    </source>
</evidence>
<accession>A0A4T0DW12</accession>
<comment type="subcellular location">
    <subcellularLocation>
        <location evidence="1 9">Cell membrane</location>
        <topology evidence="1 9">Multi-pass membrane protein</topology>
    </subcellularLocation>
</comment>
<evidence type="ECO:0000313" key="23">
    <source>
        <dbReference type="Proteomes" id="UP000310374"/>
    </source>
</evidence>
<keyword evidence="3 9" id="KW-0813">Transport</keyword>
<dbReference type="GO" id="GO:0046685">
    <property type="term" value="P:response to arsenic-containing substance"/>
    <property type="evidence" value="ECO:0007669"/>
    <property type="project" value="UniProtKB-KW"/>
</dbReference>
<evidence type="ECO:0000256" key="3">
    <source>
        <dbReference type="ARBA" id="ARBA00022448"/>
    </source>
</evidence>
<feature type="transmembrane region" description="Helical" evidence="11">
    <location>
        <begin position="184"/>
        <end position="211"/>
    </location>
</feature>
<evidence type="ECO:0000256" key="4">
    <source>
        <dbReference type="ARBA" id="ARBA00022475"/>
    </source>
</evidence>
<gene>
    <name evidence="17" type="ORF">D6C78_09399</name>
    <name evidence="16" type="ORF">D6C85_10472</name>
    <name evidence="15" type="ORF">D6C94_10638</name>
    <name evidence="14" type="ORF">D6D01_08170</name>
    <name evidence="13" type="ORF">D6D12_10438</name>
    <name evidence="12" type="ORF">D6D19_09704</name>
</gene>
<evidence type="ECO:0000256" key="2">
    <source>
        <dbReference type="ARBA" id="ARBA00010110"/>
    </source>
</evidence>
<feature type="transmembrane region" description="Helical" evidence="11">
    <location>
        <begin position="333"/>
        <end position="351"/>
    </location>
</feature>
<dbReference type="GO" id="GO:0015297">
    <property type="term" value="F:antiporter activity"/>
    <property type="evidence" value="ECO:0007669"/>
    <property type="project" value="UniProtKB-UniRule"/>
</dbReference>
<keyword evidence="5 9" id="KW-0812">Transmembrane</keyword>
<protein>
    <submittedName>
        <fullName evidence="14">Arsenical-resistance protein ACR3</fullName>
    </submittedName>
</protein>
<evidence type="ECO:0000313" key="20">
    <source>
        <dbReference type="Proteomes" id="UP000308724"/>
    </source>
</evidence>
<evidence type="ECO:0000256" key="6">
    <source>
        <dbReference type="ARBA" id="ARBA00022849"/>
    </source>
</evidence>
<feature type="transmembrane region" description="Helical" evidence="11">
    <location>
        <begin position="301"/>
        <end position="321"/>
    </location>
</feature>
<dbReference type="EMBL" id="QZBS01000774">
    <property type="protein sequence ID" value="THZ57272.1"/>
    <property type="molecule type" value="Genomic_DNA"/>
</dbReference>
<evidence type="ECO:0000313" key="13">
    <source>
        <dbReference type="EMBL" id="THX20290.1"/>
    </source>
</evidence>
<keyword evidence="8 9" id="KW-0472">Membrane</keyword>
<dbReference type="GO" id="GO:0015105">
    <property type="term" value="F:arsenite transmembrane transporter activity"/>
    <property type="evidence" value="ECO:0007669"/>
    <property type="project" value="TreeGrafter"/>
</dbReference>
<dbReference type="Proteomes" id="UP000308724">
    <property type="component" value="Unassembled WGS sequence"/>
</dbReference>
<proteinExistence type="inferred from homology"/>
<comment type="similarity">
    <text evidence="2 9">Belongs to the arsenical resistance-3 (ACR3) (TC 2.A.59) family.</text>
</comment>
<dbReference type="EMBL" id="QZAO01000578">
    <property type="protein sequence ID" value="THW63134.1"/>
    <property type="molecule type" value="Genomic_DNA"/>
</dbReference>
<dbReference type="GO" id="GO:0015104">
    <property type="term" value="F:antimonite transmembrane transporter activity"/>
    <property type="evidence" value="ECO:0007669"/>
    <property type="project" value="TreeGrafter"/>
</dbReference>
<dbReference type="InterPro" id="IPR002657">
    <property type="entry name" value="BilAc:Na_symport/Acr3"/>
</dbReference>
<evidence type="ECO:0000256" key="11">
    <source>
        <dbReference type="SAM" id="Phobius"/>
    </source>
</evidence>
<feature type="region of interest" description="Disordered" evidence="10">
    <location>
        <begin position="1"/>
        <end position="28"/>
    </location>
</feature>
<organism evidence="14 19">
    <name type="scientific">Aureobasidium pullulans</name>
    <name type="common">Black yeast</name>
    <name type="synonym">Pullularia pullulans</name>
    <dbReference type="NCBI Taxonomy" id="5580"/>
    <lineage>
        <taxon>Eukaryota</taxon>
        <taxon>Fungi</taxon>
        <taxon>Dikarya</taxon>
        <taxon>Ascomycota</taxon>
        <taxon>Pezizomycotina</taxon>
        <taxon>Dothideomycetes</taxon>
        <taxon>Dothideomycetidae</taxon>
        <taxon>Dothideales</taxon>
        <taxon>Saccotheciaceae</taxon>
        <taxon>Aureobasidium</taxon>
    </lineage>
</organism>
<evidence type="ECO:0000313" key="18">
    <source>
        <dbReference type="Proteomes" id="UP000305064"/>
    </source>
</evidence>
<dbReference type="Proteomes" id="UP000308802">
    <property type="component" value="Unassembled WGS sequence"/>
</dbReference>
<dbReference type="EMBL" id="QZBZ01000333">
    <property type="protein sequence ID" value="TIA30740.1"/>
    <property type="molecule type" value="Genomic_DNA"/>
</dbReference>
<evidence type="ECO:0000313" key="21">
    <source>
        <dbReference type="Proteomes" id="UP000308802"/>
    </source>
</evidence>
<evidence type="ECO:0000313" key="16">
    <source>
        <dbReference type="EMBL" id="THZ57272.1"/>
    </source>
</evidence>
<evidence type="ECO:0000313" key="14">
    <source>
        <dbReference type="EMBL" id="THY14230.1"/>
    </source>
</evidence>
<feature type="transmembrane region" description="Helical" evidence="11">
    <location>
        <begin position="357"/>
        <end position="377"/>
    </location>
</feature>
<dbReference type="GO" id="GO:0005886">
    <property type="term" value="C:plasma membrane"/>
    <property type="evidence" value="ECO:0007669"/>
    <property type="project" value="UniProtKB-SubCell"/>
</dbReference>
<dbReference type="EMBL" id="QZAT01000292">
    <property type="protein sequence ID" value="THX20290.1"/>
    <property type="molecule type" value="Genomic_DNA"/>
</dbReference>
<dbReference type="Pfam" id="PF01758">
    <property type="entry name" value="SBF"/>
    <property type="match status" value="1"/>
</dbReference>
<dbReference type="FunFam" id="1.20.1530.20:FF:000009">
    <property type="entry name" value="Arsenite transporter, ACR3 family"/>
    <property type="match status" value="1"/>
</dbReference>
<dbReference type="Proteomes" id="UP000309734">
    <property type="component" value="Unassembled WGS sequence"/>
</dbReference>
<reference evidence="18 19" key="1">
    <citation type="submission" date="2018-10" db="EMBL/GenBank/DDBJ databases">
        <title>Fifty Aureobasidium pullulans genomes reveal a recombining polyextremotolerant generalist.</title>
        <authorList>
            <person name="Gostincar C."/>
            <person name="Turk M."/>
            <person name="Zajc J."/>
            <person name="Gunde-Cimerman N."/>
        </authorList>
    </citation>
    <scope>NUCLEOTIDE SEQUENCE [LARGE SCALE GENOMIC DNA]</scope>
    <source>
        <strain evidence="13 23">EXF-10081</strain>
        <strain evidence="12 21">EXF-10659</strain>
        <strain evidence="17 20">EXF-1645</strain>
        <strain evidence="16 22">EXF-3519</strain>
        <strain evidence="15 18">EXF-4256</strain>
        <strain evidence="14 19">EXF-6604</strain>
    </source>
</reference>
<feature type="transmembrane region" description="Helical" evidence="11">
    <location>
        <begin position="159"/>
        <end position="177"/>
    </location>
</feature>
<evidence type="ECO:0000256" key="8">
    <source>
        <dbReference type="ARBA" id="ARBA00023136"/>
    </source>
</evidence>
<sequence>MHHTEKINTDARPIDTQSTVAPHNPPTDIERQEIEKSIEPDKISAIKGLGWLDRFLAVWIILAMAIGILLGNFVPETGPALEKGKFVGVSVPIAIGLLVMMYPILCKVKYETLHLAFKTKQLWIQIGFSIIMNWIVAPFLMLALSWAFLPDKSGLREGLILVGLARCIAMVLIWTGLAGGDNEYCAILVAVNSILQIVLYAPLAIFFINVISHSQSGITPSYSTIATSVAAFLGIPLGAAIITRFALKYITKGDWYERVFLKWVAPWSLIGLLYTIIVLFASQGRRVVHQIVSVIRVAAPLIVYFFVIFTFTLWITHRLGFGYKLASTQSFTAASNNFELAIAVAVATYGADSDQALASTVGPLIEVPVLLGLVYIVKWIGNKRRWAP</sequence>
<dbReference type="Proteomes" id="UP000310374">
    <property type="component" value="Unassembled WGS sequence"/>
</dbReference>
<dbReference type="AlphaFoldDB" id="A0A4T0DW12"/>
<feature type="compositionally biased region" description="Basic and acidic residues" evidence="10">
    <location>
        <begin position="1"/>
        <end position="13"/>
    </location>
</feature>
<evidence type="ECO:0000256" key="9">
    <source>
        <dbReference type="PIRNR" id="PIRNR005508"/>
    </source>
</evidence>
<comment type="caution">
    <text evidence="14">The sequence shown here is derived from an EMBL/GenBank/DDBJ whole genome shotgun (WGS) entry which is preliminary data.</text>
</comment>
<dbReference type="Gene3D" id="1.20.1530.20">
    <property type="match status" value="1"/>
</dbReference>
<dbReference type="Proteomes" id="UP000306584">
    <property type="component" value="Unassembled WGS sequence"/>
</dbReference>
<evidence type="ECO:0000256" key="7">
    <source>
        <dbReference type="ARBA" id="ARBA00022989"/>
    </source>
</evidence>
<feature type="transmembrane region" description="Helical" evidence="11">
    <location>
        <begin position="259"/>
        <end position="281"/>
    </location>
</feature>
<dbReference type="InterPro" id="IPR038770">
    <property type="entry name" value="Na+/solute_symporter_sf"/>
</dbReference>
<keyword evidence="7 9" id="KW-1133">Transmembrane helix</keyword>
<evidence type="ECO:0000313" key="19">
    <source>
        <dbReference type="Proteomes" id="UP000306584"/>
    </source>
</evidence>
<feature type="transmembrane region" description="Helical" evidence="11">
    <location>
        <begin position="86"/>
        <end position="105"/>
    </location>
</feature>
<keyword evidence="6" id="KW-0059">Arsenical resistance</keyword>
<evidence type="ECO:0000256" key="10">
    <source>
        <dbReference type="SAM" id="MobiDB-lite"/>
    </source>
</evidence>